<name>A0ABW4CT91_9LACO</name>
<dbReference type="RefSeq" id="WP_125696880.1">
    <property type="nucleotide sequence ID" value="NZ_JBHTOG010000059.1"/>
</dbReference>
<organism evidence="2 3">
    <name type="scientific">Lacticaseibacillus yichunensis</name>
    <dbReference type="NCBI Taxonomy" id="2486015"/>
    <lineage>
        <taxon>Bacteria</taxon>
        <taxon>Bacillati</taxon>
        <taxon>Bacillota</taxon>
        <taxon>Bacilli</taxon>
        <taxon>Lactobacillales</taxon>
        <taxon>Lactobacillaceae</taxon>
        <taxon>Lacticaseibacillus</taxon>
    </lineage>
</organism>
<evidence type="ECO:0000313" key="3">
    <source>
        <dbReference type="Proteomes" id="UP001597192"/>
    </source>
</evidence>
<comment type="caution">
    <text evidence="2">The sequence shown here is derived from an EMBL/GenBank/DDBJ whole genome shotgun (WGS) entry which is preliminary data.</text>
</comment>
<evidence type="ECO:0000259" key="1">
    <source>
        <dbReference type="Pfam" id="PF09664"/>
    </source>
</evidence>
<dbReference type="InterPro" id="IPR024465">
    <property type="entry name" value="DUF2399"/>
</dbReference>
<keyword evidence="3" id="KW-1185">Reference proteome</keyword>
<sequence>MTDYRAAYEAATGHPVPPEAAGLDALFAKISAGEPLPPRGQQAVDAGLTAHSLNDAKEAPAVFHYYQWVLAHYFADGQLNELSAKLIGMAFTAANIFQTELPQPLTLNPWQIAAMANYPLATTKAVVVENNGVFVLLHTLHPTWPLIDQGGNDFQKAYVGLMQQLVARGLRLAYLGDLDSEGIRIADTLLGALPRDAAPDFLSLQTPQRVLQWITDRGRVDAGRTGDRRISDSTLQTELATIRFSGKFVEQEQLLSEYEVLIGDWLKE</sequence>
<evidence type="ECO:0000313" key="2">
    <source>
        <dbReference type="EMBL" id="MFD1433188.1"/>
    </source>
</evidence>
<gene>
    <name evidence="2" type="ORF">ACFQ47_10985</name>
</gene>
<accession>A0ABW4CT91</accession>
<proteinExistence type="predicted"/>
<dbReference type="Proteomes" id="UP001597192">
    <property type="component" value="Unassembled WGS sequence"/>
</dbReference>
<dbReference type="EMBL" id="JBHTOG010000059">
    <property type="protein sequence ID" value="MFD1433188.1"/>
    <property type="molecule type" value="Genomic_DNA"/>
</dbReference>
<reference evidence="3" key="1">
    <citation type="journal article" date="2019" name="Int. J. Syst. Evol. Microbiol.">
        <title>The Global Catalogue of Microorganisms (GCM) 10K type strain sequencing project: providing services to taxonomists for standard genome sequencing and annotation.</title>
        <authorList>
            <consortium name="The Broad Institute Genomics Platform"/>
            <consortium name="The Broad Institute Genome Sequencing Center for Infectious Disease"/>
            <person name="Wu L."/>
            <person name="Ma J."/>
        </authorList>
    </citation>
    <scope>NUCLEOTIDE SEQUENCE [LARGE SCALE GENOMIC DNA]</scope>
    <source>
        <strain evidence="3">CCM 8947</strain>
    </source>
</reference>
<dbReference type="Pfam" id="PF09664">
    <property type="entry name" value="DUF2399"/>
    <property type="match status" value="1"/>
</dbReference>
<feature type="domain" description="DUF2399" evidence="1">
    <location>
        <begin position="106"/>
        <end position="191"/>
    </location>
</feature>
<protein>
    <submittedName>
        <fullName evidence="2">DUF2399 domain-containing protein</fullName>
    </submittedName>
</protein>